<evidence type="ECO:0000313" key="4">
    <source>
        <dbReference type="EMBL" id="PMD16598.1"/>
    </source>
</evidence>
<dbReference type="AlphaFoldDB" id="A0A2J6PRF3"/>
<comment type="similarity">
    <text evidence="1">Belongs to the glycosyltransferase 25 family.</text>
</comment>
<dbReference type="Proteomes" id="UP000235672">
    <property type="component" value="Unassembled WGS sequence"/>
</dbReference>
<reference evidence="4 5" key="1">
    <citation type="submission" date="2016-05" db="EMBL/GenBank/DDBJ databases">
        <title>A degradative enzymes factory behind the ericoid mycorrhizal symbiosis.</title>
        <authorList>
            <consortium name="DOE Joint Genome Institute"/>
            <person name="Martino E."/>
            <person name="Morin E."/>
            <person name="Grelet G."/>
            <person name="Kuo A."/>
            <person name="Kohler A."/>
            <person name="Daghino S."/>
            <person name="Barry K."/>
            <person name="Choi C."/>
            <person name="Cichocki N."/>
            <person name="Clum A."/>
            <person name="Copeland A."/>
            <person name="Hainaut M."/>
            <person name="Haridas S."/>
            <person name="Labutti K."/>
            <person name="Lindquist E."/>
            <person name="Lipzen A."/>
            <person name="Khouja H.-R."/>
            <person name="Murat C."/>
            <person name="Ohm R."/>
            <person name="Olson A."/>
            <person name="Spatafora J."/>
            <person name="Veneault-Fourrey C."/>
            <person name="Henrissat B."/>
            <person name="Grigoriev I."/>
            <person name="Martin F."/>
            <person name="Perotto S."/>
        </authorList>
    </citation>
    <scope>NUCLEOTIDE SEQUENCE [LARGE SCALE GENOMIC DNA]</scope>
    <source>
        <strain evidence="4 5">UAMH 7357</strain>
    </source>
</reference>
<dbReference type="InterPro" id="IPR002654">
    <property type="entry name" value="Glyco_trans_25"/>
</dbReference>
<gene>
    <name evidence="4" type="ORF">NA56DRAFT_305127</name>
</gene>
<name>A0A2J6PRF3_9HELO</name>
<protein>
    <submittedName>
        <fullName evidence="4">Glycosyltransferase family 25 protein</fullName>
    </submittedName>
</protein>
<dbReference type="InterPro" id="IPR050757">
    <property type="entry name" value="Collagen_mod_GT25"/>
</dbReference>
<dbReference type="CDD" id="cd06532">
    <property type="entry name" value="Glyco_transf_25"/>
    <property type="match status" value="1"/>
</dbReference>
<accession>A0A2J6PRF3</accession>
<evidence type="ECO:0000256" key="2">
    <source>
        <dbReference type="ARBA" id="ARBA00022676"/>
    </source>
</evidence>
<dbReference type="GO" id="GO:0016740">
    <property type="term" value="F:transferase activity"/>
    <property type="evidence" value="ECO:0007669"/>
    <property type="project" value="UniProtKB-KW"/>
</dbReference>
<sequence>MNQIENNTLGFERVFAVGLPERSDKRDALALTSSLTGFKTDWVDGVRGQTILDKALPFGVDRLKLWESNLGSWRGHMNAVRTIVEQGISTALIMEDDMDWDVRLKSQLKLMALGTRHLQYTSAKTSPPPGGSPYGNEWDILWLGHCGEVFPEQLEENASKSPTDPDLISISRKYVIYPDSTVPPPEHTRGFQNFSANPFTRWVHISGGPICSFAYALSLEGARKVLYDISVDHLAGPFDNALAGLCRWGRREERLGMRCFSITPPLFVHHRAKGLVSGDSDIQLVDGEESRDIGTTENIVWSVRGNIRGMITGDTMQSQFS</sequence>
<keyword evidence="5" id="KW-1185">Reference proteome</keyword>
<evidence type="ECO:0000256" key="3">
    <source>
        <dbReference type="ARBA" id="ARBA00022679"/>
    </source>
</evidence>
<dbReference type="STRING" id="1745343.A0A2J6PRF3"/>
<keyword evidence="2" id="KW-0328">Glycosyltransferase</keyword>
<dbReference type="EMBL" id="KZ613504">
    <property type="protein sequence ID" value="PMD16598.1"/>
    <property type="molecule type" value="Genomic_DNA"/>
</dbReference>
<keyword evidence="3 4" id="KW-0808">Transferase</keyword>
<proteinExistence type="inferred from homology"/>
<evidence type="ECO:0000256" key="1">
    <source>
        <dbReference type="ARBA" id="ARBA00006721"/>
    </source>
</evidence>
<organism evidence="4 5">
    <name type="scientific">Hyaloscypha hepaticicola</name>
    <dbReference type="NCBI Taxonomy" id="2082293"/>
    <lineage>
        <taxon>Eukaryota</taxon>
        <taxon>Fungi</taxon>
        <taxon>Dikarya</taxon>
        <taxon>Ascomycota</taxon>
        <taxon>Pezizomycotina</taxon>
        <taxon>Leotiomycetes</taxon>
        <taxon>Helotiales</taxon>
        <taxon>Hyaloscyphaceae</taxon>
        <taxon>Hyaloscypha</taxon>
    </lineage>
</organism>
<dbReference type="PANTHER" id="PTHR10730">
    <property type="entry name" value="PROCOLLAGEN-LYSINE,2-OXOGLUTARATE 5-DIOXYGENASE/GLYCOSYLTRANSFERASE 25 FAMILY MEMBER"/>
    <property type="match status" value="1"/>
</dbReference>
<dbReference type="OrthoDB" id="47375at2759"/>
<dbReference type="PANTHER" id="PTHR10730:SF53">
    <property type="entry name" value="GLYCOSYLTRANSFERASE 25 FAMILY MEMBER"/>
    <property type="match status" value="1"/>
</dbReference>
<evidence type="ECO:0000313" key="5">
    <source>
        <dbReference type="Proteomes" id="UP000235672"/>
    </source>
</evidence>